<gene>
    <name evidence="1" type="ORF">QFC19_002949</name>
</gene>
<name>A0ACC2W5X2_9TREE</name>
<comment type="caution">
    <text evidence="1">The sequence shown here is derived from an EMBL/GenBank/DDBJ whole genome shotgun (WGS) entry which is preliminary data.</text>
</comment>
<organism evidence="1 2">
    <name type="scientific">Naganishia cerealis</name>
    <dbReference type="NCBI Taxonomy" id="610337"/>
    <lineage>
        <taxon>Eukaryota</taxon>
        <taxon>Fungi</taxon>
        <taxon>Dikarya</taxon>
        <taxon>Basidiomycota</taxon>
        <taxon>Agaricomycotina</taxon>
        <taxon>Tremellomycetes</taxon>
        <taxon>Filobasidiales</taxon>
        <taxon>Filobasidiaceae</taxon>
        <taxon>Naganishia</taxon>
    </lineage>
</organism>
<accession>A0ACC2W5X2</accession>
<protein>
    <submittedName>
        <fullName evidence="1">Uncharacterized protein</fullName>
    </submittedName>
</protein>
<dbReference type="EMBL" id="JASBWR010000027">
    <property type="protein sequence ID" value="KAJ9106821.1"/>
    <property type="molecule type" value="Genomic_DNA"/>
</dbReference>
<dbReference type="Proteomes" id="UP001241377">
    <property type="component" value="Unassembled WGS sequence"/>
</dbReference>
<proteinExistence type="predicted"/>
<evidence type="ECO:0000313" key="1">
    <source>
        <dbReference type="EMBL" id="KAJ9106821.1"/>
    </source>
</evidence>
<reference evidence="1" key="1">
    <citation type="submission" date="2023-04" db="EMBL/GenBank/DDBJ databases">
        <title>Draft Genome sequencing of Naganishia species isolated from polar environments using Oxford Nanopore Technology.</title>
        <authorList>
            <person name="Leo P."/>
            <person name="Venkateswaran K."/>
        </authorList>
    </citation>
    <scope>NUCLEOTIDE SEQUENCE</scope>
    <source>
        <strain evidence="1">MNA-CCFEE 5261</strain>
    </source>
</reference>
<evidence type="ECO:0000313" key="2">
    <source>
        <dbReference type="Proteomes" id="UP001241377"/>
    </source>
</evidence>
<keyword evidence="2" id="KW-1185">Reference proteome</keyword>
<sequence length="654" mass="69788">MLLPAVWKSLGFLSSTLSVACAIALPDASLLQQGHVSHLFTRETIATSNASSSTSFNPKNILANVSFVGYDNYAYRDDIVAAQMVISANASATKPSRLIVAFPQGNTGFLTYFIPSNSSTSTPLQVVPDIKTLTSVTFAEASTKNGTNQTGVACNLSFNDDMSLGVTLIGSIRTVRDYTEGAGLTHKIFNYTLGAYNESSLQLVRKWINGSTVQYLTFQANTNARFAVTPNQNITLPPSVTFERIDKSMNGSMSFSTTFNYTDLPLLAKGLDADSLFLSQVPSNGNSSAALAKVINALQGTNNSSSGMSGNSTLKAANASGPPEVRQVSFLTYEDKFLAGGWRFLTYFGRDTLLTLRLLLPTLTATASEAVLTGVMERLNGTGLIGDYASFANIQNNQSDLGASPVYNYVMADTDYLLLPSVSHYFLSTPQGANRSAAFLGRNATLQNGTYEQLLLRNIDHVLNMSKPFASNSSCQNLVAIRDPVVGNWRDSTTGLGFGKIPFDINSEMAIVDLANAGVIPANYSTTAGSMIGIWESAASPCFEVNISSEDAQSRLNNYVQQANLSQALLSGASGLNSSSGNLTFYALSLNADGSPVEILNSDLGFTLLYANNVSPSILQATVNALQPYPKGKPCQSQLLHPDAEPVRFLAQAC</sequence>